<keyword evidence="1" id="KW-0808">Transferase</keyword>
<dbReference type="GO" id="GO:0071897">
    <property type="term" value="P:DNA biosynthetic process"/>
    <property type="evidence" value="ECO:0007669"/>
    <property type="project" value="UniProtKB-ARBA"/>
</dbReference>
<dbReference type="SUPFAM" id="SSF56672">
    <property type="entry name" value="DNA/RNA polymerases"/>
    <property type="match status" value="1"/>
</dbReference>
<dbReference type="Proteomes" id="UP000076858">
    <property type="component" value="Unassembled WGS sequence"/>
</dbReference>
<dbReference type="InterPro" id="IPR043502">
    <property type="entry name" value="DNA/RNA_pol_sf"/>
</dbReference>
<dbReference type="InterPro" id="IPR001584">
    <property type="entry name" value="Integrase_cat-core"/>
</dbReference>
<dbReference type="PANTHER" id="PTHR37984:SF5">
    <property type="entry name" value="PROTEIN NYNRIN-LIKE"/>
    <property type="match status" value="1"/>
</dbReference>
<dbReference type="InterPro" id="IPR036397">
    <property type="entry name" value="RNaseH_sf"/>
</dbReference>
<evidence type="ECO:0000313" key="8">
    <source>
        <dbReference type="Proteomes" id="UP000076858"/>
    </source>
</evidence>
<reference evidence="7 8" key="1">
    <citation type="submission" date="2016-03" db="EMBL/GenBank/DDBJ databases">
        <title>EvidentialGene: Evidence-directed Construction of Genes on Genomes.</title>
        <authorList>
            <person name="Gilbert D.G."/>
            <person name="Choi J.-H."/>
            <person name="Mockaitis K."/>
            <person name="Colbourne J."/>
            <person name="Pfrender M."/>
        </authorList>
    </citation>
    <scope>NUCLEOTIDE SEQUENCE [LARGE SCALE GENOMIC DNA]</scope>
    <source>
        <strain evidence="7 8">Xinb3</strain>
        <tissue evidence="7">Complete organism</tissue>
    </source>
</reference>
<dbReference type="GO" id="GO:0003676">
    <property type="term" value="F:nucleic acid binding"/>
    <property type="evidence" value="ECO:0007669"/>
    <property type="project" value="InterPro"/>
</dbReference>
<dbReference type="GO" id="GO:0016779">
    <property type="term" value="F:nucleotidyltransferase activity"/>
    <property type="evidence" value="ECO:0007669"/>
    <property type="project" value="UniProtKB-KW"/>
</dbReference>
<protein>
    <recommendedName>
        <fullName evidence="6">Integrase catalytic domain-containing protein</fullName>
    </recommendedName>
</protein>
<evidence type="ECO:0000256" key="3">
    <source>
        <dbReference type="ARBA" id="ARBA00022722"/>
    </source>
</evidence>
<dbReference type="Gene3D" id="2.40.70.10">
    <property type="entry name" value="Acid Proteases"/>
    <property type="match status" value="1"/>
</dbReference>
<dbReference type="InterPro" id="IPR021109">
    <property type="entry name" value="Peptidase_aspartic_dom_sf"/>
</dbReference>
<dbReference type="GO" id="GO:0004519">
    <property type="term" value="F:endonuclease activity"/>
    <property type="evidence" value="ECO:0007669"/>
    <property type="project" value="UniProtKB-KW"/>
</dbReference>
<proteinExistence type="predicted"/>
<dbReference type="PROSITE" id="PS50994">
    <property type="entry name" value="INTEGRASE"/>
    <property type="match status" value="1"/>
</dbReference>
<dbReference type="GO" id="GO:0015074">
    <property type="term" value="P:DNA integration"/>
    <property type="evidence" value="ECO:0007669"/>
    <property type="project" value="InterPro"/>
</dbReference>
<dbReference type="STRING" id="35525.A0A164P732"/>
<dbReference type="Pfam" id="PF00665">
    <property type="entry name" value="rve"/>
    <property type="match status" value="1"/>
</dbReference>
<dbReference type="InterPro" id="IPR012337">
    <property type="entry name" value="RNaseH-like_sf"/>
</dbReference>
<feature type="domain" description="Integrase catalytic" evidence="6">
    <location>
        <begin position="269"/>
        <end position="428"/>
    </location>
</feature>
<name>A0A164P732_9CRUS</name>
<keyword evidence="4" id="KW-0378">Hydrolase</keyword>
<dbReference type="Gene3D" id="3.10.10.10">
    <property type="entry name" value="HIV Type 1 Reverse Transcriptase, subunit A, domain 1"/>
    <property type="match status" value="1"/>
</dbReference>
<keyword evidence="8" id="KW-1185">Reference proteome</keyword>
<keyword evidence="3" id="KW-0540">Nuclease</keyword>
<evidence type="ECO:0000259" key="6">
    <source>
        <dbReference type="PROSITE" id="PS50994"/>
    </source>
</evidence>
<dbReference type="InterPro" id="IPR054465">
    <property type="entry name" value="Integrase_p58-like_C"/>
</dbReference>
<gene>
    <name evidence="7" type="ORF">APZ42_029913</name>
</gene>
<keyword evidence="4" id="KW-0255">Endonuclease</keyword>
<dbReference type="CDD" id="cd00303">
    <property type="entry name" value="retropepsin_like"/>
    <property type="match status" value="1"/>
</dbReference>
<dbReference type="FunFam" id="3.30.420.10:FF:000032">
    <property type="entry name" value="Retrovirus-related Pol polyprotein from transposon 297-like Protein"/>
    <property type="match status" value="1"/>
</dbReference>
<dbReference type="PANTHER" id="PTHR37984">
    <property type="entry name" value="PROTEIN CBG26694"/>
    <property type="match status" value="1"/>
</dbReference>
<dbReference type="AlphaFoldDB" id="A0A164P732"/>
<comment type="caution">
    <text evidence="7">The sequence shown here is derived from an EMBL/GenBank/DDBJ whole genome shotgun (WGS) entry which is preliminary data.</text>
</comment>
<feature type="region of interest" description="Disordered" evidence="5">
    <location>
        <begin position="555"/>
        <end position="615"/>
    </location>
</feature>
<evidence type="ECO:0000313" key="7">
    <source>
        <dbReference type="EMBL" id="KZS06576.1"/>
    </source>
</evidence>
<keyword evidence="2" id="KW-0548">Nucleotidyltransferase</keyword>
<feature type="compositionally biased region" description="Polar residues" evidence="5">
    <location>
        <begin position="565"/>
        <end position="579"/>
    </location>
</feature>
<dbReference type="OrthoDB" id="10030726at2759"/>
<dbReference type="SUPFAM" id="SSF53098">
    <property type="entry name" value="Ribonuclease H-like"/>
    <property type="match status" value="1"/>
</dbReference>
<evidence type="ECO:0000256" key="5">
    <source>
        <dbReference type="SAM" id="MobiDB-lite"/>
    </source>
</evidence>
<accession>A0A164P732</accession>
<organism evidence="7 8">
    <name type="scientific">Daphnia magna</name>
    <dbReference type="NCBI Taxonomy" id="35525"/>
    <lineage>
        <taxon>Eukaryota</taxon>
        <taxon>Metazoa</taxon>
        <taxon>Ecdysozoa</taxon>
        <taxon>Arthropoda</taxon>
        <taxon>Crustacea</taxon>
        <taxon>Branchiopoda</taxon>
        <taxon>Diplostraca</taxon>
        <taxon>Cladocera</taxon>
        <taxon>Anomopoda</taxon>
        <taxon>Daphniidae</taxon>
        <taxon>Daphnia</taxon>
    </lineage>
</organism>
<dbReference type="GO" id="GO:0042575">
    <property type="term" value="C:DNA polymerase complex"/>
    <property type="evidence" value="ECO:0007669"/>
    <property type="project" value="UniProtKB-ARBA"/>
</dbReference>
<dbReference type="Gene3D" id="3.30.420.10">
    <property type="entry name" value="Ribonuclease H-like superfamily/Ribonuclease H"/>
    <property type="match status" value="1"/>
</dbReference>
<dbReference type="InterPro" id="IPR050951">
    <property type="entry name" value="Retrovirus_Pol_polyprotein"/>
</dbReference>
<evidence type="ECO:0000256" key="1">
    <source>
        <dbReference type="ARBA" id="ARBA00022679"/>
    </source>
</evidence>
<dbReference type="Pfam" id="PF22938">
    <property type="entry name" value="Integrase_p58_C"/>
    <property type="match status" value="1"/>
</dbReference>
<sequence>MNFGMVSTDEDETEESTVLLIDSSLLFTEVVTCQGMNIRALIDTGAVVSVASPELQRKLQAKRSEWDGPSVVMVNGQKAPPIGAIELEIEHQGNQFRKLQINYDAERPELFLGSLAGGVVEELESSSHPRVVSKTGVASRTEDAIAHEVLKKQVSIDLPAVDTENLIDLLEEFGTCFTLIDGELGMCRKAEHCINTGAAAPVHQPPYKSSRKERAIVQEQVDEMEKKGVIEPSNSSWASPVVLVKKKDGSWRFRVDYRRLNAISVKDVGVSAPFERLGMDILGPFHLSKGGNTNIVVAIDYVTKWAETKALPRAGAAEVADFLVKCVLLRHGAPHQLTTDQGRCFMAEVTQKVLQAMETNHTPTTAYRPQANGLVERINHTLADMLSMNVSADHRNWDESLPFVTFAYNTSRQESTGRTPFYLVYGREAILPVDGALSSDPNLVPPHGQDPTEWALERLQRARHEVQRLSVTVHEKQKIRYDEGCREAPTYLPGEEVLFYKPVRKVGKSENLLHRWFGPYTIVRQTTPSNYELRRGRSPKSEIVHVERIKPFVDCVSSRPPAPVPTTTGGQPEESSGDPSPQAHADNREQEPPPEAEVTTPRPAVPLVEEGDGGPRRSVKIRAARKTFSLTFALFTFLTVFGELNLTSAKEVVAYQGVIFKSEGGFL</sequence>
<dbReference type="EMBL" id="LRGB01002674">
    <property type="protein sequence ID" value="KZS06576.1"/>
    <property type="molecule type" value="Genomic_DNA"/>
</dbReference>
<evidence type="ECO:0000256" key="4">
    <source>
        <dbReference type="ARBA" id="ARBA00022759"/>
    </source>
</evidence>
<evidence type="ECO:0000256" key="2">
    <source>
        <dbReference type="ARBA" id="ARBA00022695"/>
    </source>
</evidence>